<dbReference type="EMBL" id="PQWM01000032">
    <property type="protein sequence ID" value="RDZ10118.1"/>
    <property type="molecule type" value="Genomic_DNA"/>
</dbReference>
<organism evidence="2 3">
    <name type="scientific">Priestia megaterium</name>
    <name type="common">Bacillus megaterium</name>
    <dbReference type="NCBI Taxonomy" id="1404"/>
    <lineage>
        <taxon>Bacteria</taxon>
        <taxon>Bacillati</taxon>
        <taxon>Bacillota</taxon>
        <taxon>Bacilli</taxon>
        <taxon>Bacillales</taxon>
        <taxon>Bacillaceae</taxon>
        <taxon>Priestia</taxon>
    </lineage>
</organism>
<evidence type="ECO:0000313" key="2">
    <source>
        <dbReference type="EMBL" id="RDZ10118.1"/>
    </source>
</evidence>
<accession>A0A3D8WWS6</accession>
<dbReference type="InterPro" id="IPR037401">
    <property type="entry name" value="SnoaL-like"/>
</dbReference>
<reference evidence="2 3" key="1">
    <citation type="journal article" date="2018" name="Appl. Environ. Microbiol.">
        <title>Antimicrobial susceptibility testing and tentative epidemiological cut-off values of five Bacillus species relevant for use as animal feed additives or for plant protection.</title>
        <authorList>
            <person name="Agerso Y."/>
            <person name="Stuer-Lauridsen B."/>
            <person name="Bjerre K."/>
            <person name="Jensen M.G."/>
            <person name="Johansen E."/>
            <person name="Bennedsen M."/>
            <person name="Brockmann E."/>
            <person name="Nielsen B."/>
        </authorList>
    </citation>
    <scope>NUCLEOTIDE SEQUENCE [LARGE SCALE GENOMIC DNA]</scope>
    <source>
        <strain evidence="2 3">CHCC20162</strain>
    </source>
</reference>
<protein>
    <submittedName>
        <fullName evidence="2">DUF3225 domain-containing protein</fullName>
    </submittedName>
</protein>
<proteinExistence type="predicted"/>
<dbReference type="Pfam" id="PF13474">
    <property type="entry name" value="SnoaL_3"/>
    <property type="match status" value="1"/>
</dbReference>
<evidence type="ECO:0000313" key="3">
    <source>
        <dbReference type="Proteomes" id="UP000256519"/>
    </source>
</evidence>
<dbReference type="RefSeq" id="WP_116077462.1">
    <property type="nucleotide sequence ID" value="NZ_CP187632.1"/>
</dbReference>
<feature type="domain" description="SnoaL-like" evidence="1">
    <location>
        <begin position="10"/>
        <end position="137"/>
    </location>
</feature>
<gene>
    <name evidence="2" type="ORF">C3744_23760</name>
</gene>
<dbReference type="Proteomes" id="UP000256519">
    <property type="component" value="Unassembled WGS sequence"/>
</dbReference>
<name>A0A3D8WWS6_PRIMG</name>
<dbReference type="AlphaFoldDB" id="A0A3D8WWS6"/>
<sequence length="144" mass="16803">MTSKAVENQIKDVINKYLKSIDEAENIYLAEEIWSDSNEVSFIHPRGHERGWKEVKQNFYFGTMRDLLSKRKLELVNDISIQAYGDVAIAEFYWEFNATFKTDGEPLTTKGRETQVLHKTEDRGWVIVHVHYSNMPVTGEREGF</sequence>
<comment type="caution">
    <text evidence="2">The sequence shown here is derived from an EMBL/GenBank/DDBJ whole genome shotgun (WGS) entry which is preliminary data.</text>
</comment>
<dbReference type="SUPFAM" id="SSF54427">
    <property type="entry name" value="NTF2-like"/>
    <property type="match status" value="1"/>
</dbReference>
<evidence type="ECO:0000259" key="1">
    <source>
        <dbReference type="Pfam" id="PF13474"/>
    </source>
</evidence>
<dbReference type="InterPro" id="IPR032710">
    <property type="entry name" value="NTF2-like_dom_sf"/>
</dbReference>
<dbReference type="Gene3D" id="3.10.450.50">
    <property type="match status" value="1"/>
</dbReference>